<dbReference type="GeneID" id="70230233"/>
<dbReference type="Proteomes" id="UP000720189">
    <property type="component" value="Unassembled WGS sequence"/>
</dbReference>
<dbReference type="RefSeq" id="XP_046043314.1">
    <property type="nucleotide sequence ID" value="XM_046200279.1"/>
</dbReference>
<evidence type="ECO:0000313" key="2">
    <source>
        <dbReference type="EMBL" id="KAH7230676.1"/>
    </source>
</evidence>
<reference evidence="2" key="1">
    <citation type="journal article" date="2021" name="Nat. Commun.">
        <title>Genetic determinants of endophytism in the Arabidopsis root mycobiome.</title>
        <authorList>
            <person name="Mesny F."/>
            <person name="Miyauchi S."/>
            <person name="Thiergart T."/>
            <person name="Pickel B."/>
            <person name="Atanasova L."/>
            <person name="Karlsson M."/>
            <person name="Huettel B."/>
            <person name="Barry K.W."/>
            <person name="Haridas S."/>
            <person name="Chen C."/>
            <person name="Bauer D."/>
            <person name="Andreopoulos W."/>
            <person name="Pangilinan J."/>
            <person name="LaButti K."/>
            <person name="Riley R."/>
            <person name="Lipzen A."/>
            <person name="Clum A."/>
            <person name="Drula E."/>
            <person name="Henrissat B."/>
            <person name="Kohler A."/>
            <person name="Grigoriev I.V."/>
            <person name="Martin F.M."/>
            <person name="Hacquard S."/>
        </authorList>
    </citation>
    <scope>NUCLEOTIDE SEQUENCE</scope>
    <source>
        <strain evidence="2">MPI-CAGE-AT-0023</strain>
    </source>
</reference>
<feature type="region of interest" description="Disordered" evidence="1">
    <location>
        <begin position="15"/>
        <end position="38"/>
    </location>
</feature>
<dbReference type="OrthoDB" id="5103330at2759"/>
<accession>A0A9P9G1B8</accession>
<evidence type="ECO:0000313" key="3">
    <source>
        <dbReference type="Proteomes" id="UP000720189"/>
    </source>
</evidence>
<keyword evidence="3" id="KW-1185">Reference proteome</keyword>
<name>A0A9P9G1B8_FUSRE</name>
<dbReference type="EMBL" id="JAGMUX010000022">
    <property type="protein sequence ID" value="KAH7230676.1"/>
    <property type="molecule type" value="Genomic_DNA"/>
</dbReference>
<evidence type="ECO:0000256" key="1">
    <source>
        <dbReference type="SAM" id="MobiDB-lite"/>
    </source>
</evidence>
<feature type="compositionally biased region" description="Basic and acidic residues" evidence="1">
    <location>
        <begin position="26"/>
        <end position="38"/>
    </location>
</feature>
<dbReference type="AlphaFoldDB" id="A0A9P9G1B8"/>
<organism evidence="2 3">
    <name type="scientific">Fusarium redolens</name>
    <dbReference type="NCBI Taxonomy" id="48865"/>
    <lineage>
        <taxon>Eukaryota</taxon>
        <taxon>Fungi</taxon>
        <taxon>Dikarya</taxon>
        <taxon>Ascomycota</taxon>
        <taxon>Pezizomycotina</taxon>
        <taxon>Sordariomycetes</taxon>
        <taxon>Hypocreomycetidae</taxon>
        <taxon>Hypocreales</taxon>
        <taxon>Nectriaceae</taxon>
        <taxon>Fusarium</taxon>
        <taxon>Fusarium redolens species complex</taxon>
    </lineage>
</organism>
<comment type="caution">
    <text evidence="2">The sequence shown here is derived from an EMBL/GenBank/DDBJ whole genome shotgun (WGS) entry which is preliminary data.</text>
</comment>
<sequence>MEDIINALQRQDKMIKEGASSDDNDDKGMDSGSDKERDAKLKHTICKFYVSLICQIVGSRPFWSAILSFCAMLSRIKALMRQVDNEQHKRCIWREPGNFNSNLSALT</sequence>
<proteinExistence type="predicted"/>
<protein>
    <submittedName>
        <fullName evidence="2">Uncharacterized protein</fullName>
    </submittedName>
</protein>
<gene>
    <name evidence="2" type="ORF">BKA55DRAFT_696593</name>
</gene>